<name>A0A0F7V8E3_TOXGV</name>
<organism evidence="1">
    <name type="scientific">Toxoplasma gondii (strain ATCC 50861 / VEG)</name>
    <dbReference type="NCBI Taxonomy" id="432359"/>
    <lineage>
        <taxon>Eukaryota</taxon>
        <taxon>Sar</taxon>
        <taxon>Alveolata</taxon>
        <taxon>Apicomplexa</taxon>
        <taxon>Conoidasida</taxon>
        <taxon>Coccidia</taxon>
        <taxon>Eucoccidiorida</taxon>
        <taxon>Eimeriorina</taxon>
        <taxon>Sarcocystidae</taxon>
        <taxon>Toxoplasma</taxon>
    </lineage>
</organism>
<dbReference type="AlphaFoldDB" id="A0A0F7V8E3"/>
<reference evidence="1" key="1">
    <citation type="journal article" date="2015" name="PLoS ONE">
        <title>Comprehensive Evaluation of Toxoplasma gondii VEG and Neospora caninum LIV Genomes with Tachyzoite Stage Transcriptome and Proteome Defines Novel Transcript Features.</title>
        <authorList>
            <person name="Ramaprasad A."/>
            <person name="Mourier T."/>
            <person name="Naeem R."/>
            <person name="Malas T.B."/>
            <person name="Moussa E."/>
            <person name="Panigrahi A."/>
            <person name="Vermont S.J."/>
            <person name="Otto T.D."/>
            <person name="Wastling J."/>
            <person name="Pain A."/>
        </authorList>
    </citation>
    <scope>NUCLEOTIDE SEQUENCE</scope>
    <source>
        <strain evidence="1">VEG</strain>
    </source>
</reference>
<accession>A0A0F7V8E3</accession>
<gene>
    <name evidence="1" type="ORF">BN1205_031490</name>
</gene>
<evidence type="ECO:0000313" key="1">
    <source>
        <dbReference type="EMBL" id="CEL77032.1"/>
    </source>
</evidence>
<dbReference type="EMBL" id="LN714500">
    <property type="protein sequence ID" value="CEL77032.1"/>
    <property type="molecule type" value="Genomic_DNA"/>
</dbReference>
<sequence length="115" mass="13201">MDRYSCMCLLLLRERSLFATLLFLLSYWIPFFSLRVSPLQFFSDTVCLCCAFRPGPILSAPSVRGVRCRSFFSCSSSISLRPLWNSFHGHAARRYTLLSGSGRVREESFCCWHGL</sequence>
<protein>
    <submittedName>
        <fullName evidence="1">Uncharacterized protein</fullName>
    </submittedName>
</protein>
<proteinExistence type="predicted"/>